<proteinExistence type="predicted"/>
<dbReference type="PROSITE" id="PS51192">
    <property type="entry name" value="HELICASE_ATP_BIND_1"/>
    <property type="match status" value="1"/>
</dbReference>
<dbReference type="Gene3D" id="6.10.140.530">
    <property type="match status" value="4"/>
</dbReference>
<dbReference type="PROSITE" id="PS51194">
    <property type="entry name" value="HELICASE_CTER"/>
    <property type="match status" value="1"/>
</dbReference>
<evidence type="ECO:0000313" key="4">
    <source>
        <dbReference type="Proteomes" id="UP001238603"/>
    </source>
</evidence>
<gene>
    <name evidence="3" type="ORF">QRD43_21105</name>
</gene>
<protein>
    <submittedName>
        <fullName evidence="3">Helicase associated domain protein</fullName>
    </submittedName>
</protein>
<evidence type="ECO:0000259" key="2">
    <source>
        <dbReference type="PROSITE" id="PS51194"/>
    </source>
</evidence>
<evidence type="ECO:0000259" key="1">
    <source>
        <dbReference type="PROSITE" id="PS51192"/>
    </source>
</evidence>
<feature type="domain" description="Helicase C-terminal" evidence="2">
    <location>
        <begin position="336"/>
        <end position="487"/>
    </location>
</feature>
<dbReference type="PANTHER" id="PTHR33418">
    <property type="entry name" value="HELICASE-ASSOCIATED"/>
    <property type="match status" value="1"/>
</dbReference>
<dbReference type="Gene3D" id="3.40.50.300">
    <property type="entry name" value="P-loop containing nucleotide triphosphate hydrolases"/>
    <property type="match status" value="2"/>
</dbReference>
<reference evidence="3 4" key="1">
    <citation type="submission" date="2023-06" db="EMBL/GenBank/DDBJ databases">
        <title>Pelomonas sp. APW6 16S ribosomal RNA gene genome sequencing and assembly.</title>
        <authorList>
            <person name="Woo H."/>
        </authorList>
    </citation>
    <scope>NUCLEOTIDE SEQUENCE [LARGE SCALE GENOMIC DNA]</scope>
    <source>
        <strain evidence="3 4">APW6</strain>
    </source>
</reference>
<dbReference type="PANTHER" id="PTHR33418:SF1">
    <property type="entry name" value="HELICASE-ASSOCIATED DOMAIN-CONTAINING PROTEIN"/>
    <property type="match status" value="1"/>
</dbReference>
<dbReference type="InterPro" id="IPR006935">
    <property type="entry name" value="Helicase/UvrB_N"/>
</dbReference>
<comment type="caution">
    <text evidence="3">The sequence shown here is derived from an EMBL/GenBank/DDBJ whole genome shotgun (WGS) entry which is preliminary data.</text>
</comment>
<dbReference type="RefSeq" id="WP_285984490.1">
    <property type="nucleotide sequence ID" value="NZ_JASVDS010000008.1"/>
</dbReference>
<name>A0ABT7LNJ0_9BURK</name>
<sequence length="836" mass="92363">MNAPLSPTLLTSALRAADSPRRPRPHQSAALGALSAELMLADRATAVMACGTGKTLVGLWLAEAMAEQIGARRTLVLVPSLALMRQTMLEWQAHTAWNEGTGAEGSNRMLTCSVCSDTSISAGGPAAAGAKPRGRKASAVEQEDDISVAHLGFPATTDPEEVRRFLARPLFAGDHQVIFATYQSAEVVGQALRLLNEALEKEDAIAFDLAIFDEAHKTVGPADGLFSYALYDANLHIRKRTFFTATPKHYKVAKRDANGDFPFTSMDDENLYGRKAFKLSFAQAAEQKLIVPYKVIISVIDSARVDSEMLARGAVIADGPEGGRIVDAKLVAAQIALQNAIMRYKTSHVITFHSTVAAAQEFSRQFGHQGLNHGVETFHVSGKQPTLERETQMQAFAEAPRAVISNARCLTEGVDVPAVAMVAILDPRYSEIDVAQIIGRAMRLAMGKKFGYVMVPLLLDLAQGETLDQAVARSGFQGVIQTINAMREMDEMLEVRIREAKPGGRWMDGLVEVIGDDRGGRHGSSGELLDLHLLKQAVGTRLAESLQSRFDQRVIELREFKRVNGHANVPSTQPGLQTWLIRMRNERRRGRLSADRIARLDEIGVVWNPYADHTTFDKRVDELLAFKQKHGHANVLSSQPGLGVWLNLMRKKRRQGKLSADQIARLDEIGVNPHGSHRNFDQWTEELRSFKEEHGHANVPTSQPGLGPWLSCMRMARRQGKLSADQIARLDELEVVWTLKGARKTFDQWAEELRAFKQKHGHAKVFSKKPGLGLWITRIRDAKRRGELSAAQVARLDEIGLVWDPPLGAWIRSIESISPAPSVRELPDETDTDRPR</sequence>
<dbReference type="InterPro" id="IPR001650">
    <property type="entry name" value="Helicase_C-like"/>
</dbReference>
<accession>A0ABT7LNJ0</accession>
<feature type="domain" description="Helicase ATP-binding" evidence="1">
    <location>
        <begin position="35"/>
        <end position="265"/>
    </location>
</feature>
<organism evidence="3 4">
    <name type="scientific">Roseateles subflavus</name>
    <dbReference type="NCBI Taxonomy" id="3053353"/>
    <lineage>
        <taxon>Bacteria</taxon>
        <taxon>Pseudomonadati</taxon>
        <taxon>Pseudomonadota</taxon>
        <taxon>Betaproteobacteria</taxon>
        <taxon>Burkholderiales</taxon>
        <taxon>Sphaerotilaceae</taxon>
        <taxon>Roseateles</taxon>
    </lineage>
</organism>
<dbReference type="SMART" id="SM00490">
    <property type="entry name" value="HELICc"/>
    <property type="match status" value="1"/>
</dbReference>
<dbReference type="InterPro" id="IPR027417">
    <property type="entry name" value="P-loop_NTPase"/>
</dbReference>
<dbReference type="Pfam" id="PF03457">
    <property type="entry name" value="HA"/>
    <property type="match status" value="4"/>
</dbReference>
<dbReference type="EMBL" id="JASVDS010000008">
    <property type="protein sequence ID" value="MDL5034415.1"/>
    <property type="molecule type" value="Genomic_DNA"/>
</dbReference>
<dbReference type="InterPro" id="IPR014001">
    <property type="entry name" value="Helicase_ATP-bd"/>
</dbReference>
<dbReference type="Pfam" id="PF04851">
    <property type="entry name" value="ResIII"/>
    <property type="match status" value="1"/>
</dbReference>
<evidence type="ECO:0000313" key="3">
    <source>
        <dbReference type="EMBL" id="MDL5034415.1"/>
    </source>
</evidence>
<dbReference type="SMART" id="SM00487">
    <property type="entry name" value="DEXDc"/>
    <property type="match status" value="1"/>
</dbReference>
<dbReference type="InterPro" id="IPR005114">
    <property type="entry name" value="Helicase_assoc"/>
</dbReference>
<dbReference type="Pfam" id="PF00271">
    <property type="entry name" value="Helicase_C"/>
    <property type="match status" value="1"/>
</dbReference>
<dbReference type="SUPFAM" id="SSF52540">
    <property type="entry name" value="P-loop containing nucleoside triphosphate hydrolases"/>
    <property type="match status" value="2"/>
</dbReference>
<keyword evidence="4" id="KW-1185">Reference proteome</keyword>
<dbReference type="Proteomes" id="UP001238603">
    <property type="component" value="Unassembled WGS sequence"/>
</dbReference>